<sequence length="269" mass="29566">MSLILRKFAQQLDYFNQSKAPVDTCGASPGKKVAPSLESKLEHLQYLVRKPAFTVNDLPAIFDALQNKDGDGIDDRLGLLETGLVAMSRLRGYPISKKMQDAAIMLFYKALPHPPNTYLCLPRPTATESNKASGHSHPPAKYVYRSADGSNYNPLFPSLGKAKSPYARTVPSKHLSPRSLPEPGLVFDLLLKRDQYRDHPGGISSLFFAFANLITHSIFDTDHFDGRINNASSYLDLSVLYGSSEEQVDSVGAHASGVLCTFGFVEQES</sequence>
<keyword evidence="4" id="KW-0408">Iron</keyword>
<dbReference type="PANTHER" id="PTHR11903:SF37">
    <property type="entry name" value="PSI-PRODUCING OXYGENASE A"/>
    <property type="match status" value="1"/>
</dbReference>
<proteinExistence type="predicted"/>
<name>A0A9W8IPM7_9AGAR</name>
<evidence type="ECO:0000256" key="4">
    <source>
        <dbReference type="ARBA" id="ARBA00023004"/>
    </source>
</evidence>
<keyword evidence="2" id="KW-0223">Dioxygenase</keyword>
<dbReference type="OrthoDB" id="823504at2759"/>
<gene>
    <name evidence="5" type="ORF">H1R20_g16379</name>
</gene>
<dbReference type="InterPro" id="IPR010255">
    <property type="entry name" value="Haem_peroxidase_sf"/>
</dbReference>
<dbReference type="Proteomes" id="UP001140091">
    <property type="component" value="Unassembled WGS sequence"/>
</dbReference>
<dbReference type="PROSITE" id="PS50292">
    <property type="entry name" value="PEROXIDASE_3"/>
    <property type="match status" value="1"/>
</dbReference>
<dbReference type="Gene3D" id="1.10.640.10">
    <property type="entry name" value="Haem peroxidase domain superfamily, animal type"/>
    <property type="match status" value="1"/>
</dbReference>
<dbReference type="InterPro" id="IPR019791">
    <property type="entry name" value="Haem_peroxidase_animal"/>
</dbReference>
<dbReference type="InterPro" id="IPR037120">
    <property type="entry name" value="Haem_peroxidase_sf_animal"/>
</dbReference>
<evidence type="ECO:0000256" key="2">
    <source>
        <dbReference type="ARBA" id="ARBA00022964"/>
    </source>
</evidence>
<protein>
    <recommendedName>
        <fullName evidence="7">Heme peroxidase</fullName>
    </recommendedName>
</protein>
<keyword evidence="6" id="KW-1185">Reference proteome</keyword>
<comment type="caution">
    <text evidence="5">The sequence shown here is derived from an EMBL/GenBank/DDBJ whole genome shotgun (WGS) entry which is preliminary data.</text>
</comment>
<dbReference type="PANTHER" id="PTHR11903">
    <property type="entry name" value="PROSTAGLANDIN G/H SYNTHASE"/>
    <property type="match status" value="1"/>
</dbReference>
<dbReference type="EMBL" id="JANBPK010001791">
    <property type="protein sequence ID" value="KAJ2920712.1"/>
    <property type="molecule type" value="Genomic_DNA"/>
</dbReference>
<accession>A0A9W8IPM7</accession>
<dbReference type="GO" id="GO:0020037">
    <property type="term" value="F:heme binding"/>
    <property type="evidence" value="ECO:0007669"/>
    <property type="project" value="InterPro"/>
</dbReference>
<dbReference type="GO" id="GO:0006631">
    <property type="term" value="P:fatty acid metabolic process"/>
    <property type="evidence" value="ECO:0007669"/>
    <property type="project" value="UniProtKB-ARBA"/>
</dbReference>
<evidence type="ECO:0000256" key="3">
    <source>
        <dbReference type="ARBA" id="ARBA00023002"/>
    </source>
</evidence>
<evidence type="ECO:0000313" key="6">
    <source>
        <dbReference type="Proteomes" id="UP001140091"/>
    </source>
</evidence>
<dbReference type="AlphaFoldDB" id="A0A9W8IPM7"/>
<keyword evidence="3" id="KW-0560">Oxidoreductase</keyword>
<organism evidence="5 6">
    <name type="scientific">Candolleomyces eurysporus</name>
    <dbReference type="NCBI Taxonomy" id="2828524"/>
    <lineage>
        <taxon>Eukaryota</taxon>
        <taxon>Fungi</taxon>
        <taxon>Dikarya</taxon>
        <taxon>Basidiomycota</taxon>
        <taxon>Agaricomycotina</taxon>
        <taxon>Agaricomycetes</taxon>
        <taxon>Agaricomycetidae</taxon>
        <taxon>Agaricales</taxon>
        <taxon>Agaricineae</taxon>
        <taxon>Psathyrellaceae</taxon>
        <taxon>Candolleomyces</taxon>
    </lineage>
</organism>
<keyword evidence="1" id="KW-0479">Metal-binding</keyword>
<feature type="non-terminal residue" evidence="5">
    <location>
        <position position="1"/>
    </location>
</feature>
<evidence type="ECO:0008006" key="7">
    <source>
        <dbReference type="Google" id="ProtNLM"/>
    </source>
</evidence>
<dbReference type="GO" id="GO:0004601">
    <property type="term" value="F:peroxidase activity"/>
    <property type="evidence" value="ECO:0007669"/>
    <property type="project" value="InterPro"/>
</dbReference>
<dbReference type="GO" id="GO:0046872">
    <property type="term" value="F:metal ion binding"/>
    <property type="evidence" value="ECO:0007669"/>
    <property type="project" value="UniProtKB-KW"/>
</dbReference>
<dbReference type="GO" id="GO:0051213">
    <property type="term" value="F:dioxygenase activity"/>
    <property type="evidence" value="ECO:0007669"/>
    <property type="project" value="UniProtKB-KW"/>
</dbReference>
<evidence type="ECO:0000313" key="5">
    <source>
        <dbReference type="EMBL" id="KAJ2920712.1"/>
    </source>
</evidence>
<dbReference type="InterPro" id="IPR050783">
    <property type="entry name" value="Oxylipin_biosynth_metab"/>
</dbReference>
<dbReference type="SUPFAM" id="SSF48113">
    <property type="entry name" value="Heme-dependent peroxidases"/>
    <property type="match status" value="1"/>
</dbReference>
<dbReference type="GO" id="GO:0006979">
    <property type="term" value="P:response to oxidative stress"/>
    <property type="evidence" value="ECO:0007669"/>
    <property type="project" value="InterPro"/>
</dbReference>
<evidence type="ECO:0000256" key="1">
    <source>
        <dbReference type="ARBA" id="ARBA00022723"/>
    </source>
</evidence>
<reference evidence="5" key="1">
    <citation type="submission" date="2022-06" db="EMBL/GenBank/DDBJ databases">
        <title>Genome Sequence of Candolleomyces eurysporus.</title>
        <authorList>
            <person name="Buettner E."/>
        </authorList>
    </citation>
    <scope>NUCLEOTIDE SEQUENCE</scope>
    <source>
        <strain evidence="5">VTCC 930004</strain>
    </source>
</reference>